<feature type="region of interest" description="Disordered" evidence="1">
    <location>
        <begin position="1"/>
        <end position="21"/>
    </location>
</feature>
<evidence type="ECO:0000313" key="2">
    <source>
        <dbReference type="EMBL" id="KKO03619.1"/>
    </source>
</evidence>
<gene>
    <name evidence="2" type="ORF">LCGC14_0095460</name>
</gene>
<reference evidence="2" key="1">
    <citation type="journal article" date="2015" name="Nature">
        <title>Complex archaea that bridge the gap between prokaryotes and eukaryotes.</title>
        <authorList>
            <person name="Spang A."/>
            <person name="Saw J.H."/>
            <person name="Jorgensen S.L."/>
            <person name="Zaremba-Niedzwiedzka K."/>
            <person name="Martijn J."/>
            <person name="Lind A.E."/>
            <person name="van Eijk R."/>
            <person name="Schleper C."/>
            <person name="Guy L."/>
            <person name="Ettema T.J."/>
        </authorList>
    </citation>
    <scope>NUCLEOTIDE SEQUENCE</scope>
</reference>
<name>A0A0F9YGR8_9ZZZZ</name>
<dbReference type="AlphaFoldDB" id="A0A0F9YGR8"/>
<comment type="caution">
    <text evidence="2">The sequence shown here is derived from an EMBL/GenBank/DDBJ whole genome shotgun (WGS) entry which is preliminary data.</text>
</comment>
<dbReference type="EMBL" id="LAZR01000026">
    <property type="protein sequence ID" value="KKO03619.1"/>
    <property type="molecule type" value="Genomic_DNA"/>
</dbReference>
<feature type="compositionally biased region" description="Basic residues" evidence="1">
    <location>
        <begin position="1"/>
        <end position="12"/>
    </location>
</feature>
<evidence type="ECO:0000256" key="1">
    <source>
        <dbReference type="SAM" id="MobiDB-lite"/>
    </source>
</evidence>
<sequence>MRNPIRRSRKIGKTQGGRVKAGRAIEKMSRWFTQTTWERLSAHTGELLIIRENPSKGHLHPCRSDEVRQVLQKLPTSLTEDIRAVVLRRLPQRDETNGVEARKRYQCIILNAFPRNLEMPWRRKPPEAVLRHYAPWCNEWVQKGSSWILQWDMASLRHYYLYHLLLHEVGHFNHPFHNSWKRREDSAEDFALTWARRLGALE</sequence>
<proteinExistence type="predicted"/>
<accession>A0A0F9YGR8</accession>
<protein>
    <submittedName>
        <fullName evidence="2">Uncharacterized protein</fullName>
    </submittedName>
</protein>
<organism evidence="2">
    <name type="scientific">marine sediment metagenome</name>
    <dbReference type="NCBI Taxonomy" id="412755"/>
    <lineage>
        <taxon>unclassified sequences</taxon>
        <taxon>metagenomes</taxon>
        <taxon>ecological metagenomes</taxon>
    </lineage>
</organism>